<evidence type="ECO:0000313" key="3">
    <source>
        <dbReference type="EMBL" id="QGQ24041.1"/>
    </source>
</evidence>
<gene>
    <name evidence="3" type="ORF">F1728_15700</name>
</gene>
<accession>A0A6I6AG19</accession>
<dbReference type="Proteomes" id="UP000427281">
    <property type="component" value="Chromosome"/>
</dbReference>
<feature type="region of interest" description="Disordered" evidence="1">
    <location>
        <begin position="85"/>
        <end position="129"/>
    </location>
</feature>
<evidence type="ECO:0000313" key="4">
    <source>
        <dbReference type="Proteomes" id="UP000427281"/>
    </source>
</evidence>
<dbReference type="KEGG" id="gim:F1728_15700"/>
<dbReference type="InterPro" id="IPR008930">
    <property type="entry name" value="Terpenoid_cyclase/PrenylTrfase"/>
</dbReference>
<feature type="transmembrane region" description="Helical" evidence="2">
    <location>
        <begin position="56"/>
        <end position="75"/>
    </location>
</feature>
<keyword evidence="2" id="KW-1133">Transmembrane helix</keyword>
<keyword evidence="2" id="KW-0472">Membrane</keyword>
<reference evidence="3 4" key="1">
    <citation type="submission" date="2019-09" db="EMBL/GenBank/DDBJ databases">
        <title>Gimesia benthica sp. nov., a novel bacterium isolated from deep-sea water of the Northwest Indian Ocean.</title>
        <authorList>
            <person name="Dai X."/>
        </authorList>
    </citation>
    <scope>NUCLEOTIDE SEQUENCE [LARGE SCALE GENOMIC DNA]</scope>
    <source>
        <strain evidence="3 4">E7</strain>
    </source>
</reference>
<dbReference type="CDD" id="cd00688">
    <property type="entry name" value="ISOPREN_C2_like"/>
    <property type="match status" value="1"/>
</dbReference>
<keyword evidence="4" id="KW-1185">Reference proteome</keyword>
<dbReference type="EMBL" id="CP043930">
    <property type="protein sequence ID" value="QGQ24041.1"/>
    <property type="molecule type" value="Genomic_DNA"/>
</dbReference>
<evidence type="ECO:0000256" key="2">
    <source>
        <dbReference type="SAM" id="Phobius"/>
    </source>
</evidence>
<protein>
    <submittedName>
        <fullName evidence="3">Terpene cyclase/mutase family protein</fullName>
    </submittedName>
</protein>
<dbReference type="RefSeq" id="WP_155364931.1">
    <property type="nucleotide sequence ID" value="NZ_CP043930.1"/>
</dbReference>
<dbReference type="SUPFAM" id="SSF48239">
    <property type="entry name" value="Terpenoid cyclases/Protein prenyltransferases"/>
    <property type="match status" value="1"/>
</dbReference>
<evidence type="ECO:0000256" key="1">
    <source>
        <dbReference type="SAM" id="MobiDB-lite"/>
    </source>
</evidence>
<feature type="compositionally biased region" description="Basic and acidic residues" evidence="1">
    <location>
        <begin position="264"/>
        <end position="275"/>
    </location>
</feature>
<feature type="compositionally biased region" description="Polar residues" evidence="1">
    <location>
        <begin position="325"/>
        <end position="335"/>
    </location>
</feature>
<dbReference type="AlphaFoldDB" id="A0A6I6AG19"/>
<feature type="compositionally biased region" description="Basic and acidic residues" evidence="1">
    <location>
        <begin position="87"/>
        <end position="100"/>
    </location>
</feature>
<organism evidence="3 4">
    <name type="scientific">Gimesia benthica</name>
    <dbReference type="NCBI Taxonomy" id="2608982"/>
    <lineage>
        <taxon>Bacteria</taxon>
        <taxon>Pseudomonadati</taxon>
        <taxon>Planctomycetota</taxon>
        <taxon>Planctomycetia</taxon>
        <taxon>Planctomycetales</taxon>
        <taxon>Planctomycetaceae</taxon>
        <taxon>Gimesia</taxon>
    </lineage>
</organism>
<feature type="compositionally biased region" description="Polar residues" evidence="1">
    <location>
        <begin position="245"/>
        <end position="262"/>
    </location>
</feature>
<feature type="region of interest" description="Disordered" evidence="1">
    <location>
        <begin position="203"/>
        <end position="345"/>
    </location>
</feature>
<dbReference type="Gene3D" id="1.50.10.20">
    <property type="match status" value="1"/>
</dbReference>
<name>A0A6I6AG19_9PLAN</name>
<keyword evidence="2" id="KW-0812">Transmembrane</keyword>
<feature type="transmembrane region" description="Helical" evidence="2">
    <location>
        <begin position="23"/>
        <end position="44"/>
    </location>
</feature>
<feature type="compositionally biased region" description="Polar residues" evidence="1">
    <location>
        <begin position="294"/>
        <end position="307"/>
    </location>
</feature>
<proteinExistence type="predicted"/>
<sequence length="764" mass="85581">MNDRLHNLIERILSGRAITFEQILWGILILAALFASIHLLSMLVTRWGDSNASSKALLFSIIVHLSLSLGVVTLWPEQAPQSLSKAELAEERERKEKDQQKFTLQAESTETNKNKEPGNTPVWDQLQQPEKQELSRIELTRPEFDPLMAPPEKELPQEISEMPMPDLISEADLPITPARVERESVSQKKIQAVAPLEITDTTAESRAEVSVPSTSRERSRMIRIGQTNQDVKRQSAPGAVDRIQPSFSSEKQTLALNSQVDPQSKLERNAKDSMVSRRTGPAPSNLKIEPTGVETDSASQTQANSAPTEPRFSRRRTRSTRSVSQGTVKRSSPQATAGKENPDAQRLMAERSSLPLTINRPGLQPDAMRPSFDAVSNRTKANIPATYRLRNLSKRKEIAQRFGGTEESERAVEASLKWLATHQEPAGFWDADRFGAGKVRIDEQGIDRRNAGIQADSGLTALAILAFLGAGYTQEEGDYSDNLKRAISWMVENQRSNGFLGGEATHYARMYSHAMATYALAEAYGLQSDPRSNPQLREAVGRAVAYIVENQNPYDGGWRYVKGQKSDMSMFGWQLMALKSAEIAGIPIPSDTKRLMVKFLKERSLGKNNGLATYRLMEPATPPTSAMTAESLFCKQMLGIRRDNPACREAIQFISDRPPRLSEYNLYYWYYGTLAMYQYGGAPWRDWNEDLRDLLISEQVTRGENAGSWDPRPPGDHMVDGFIPRPSAHSVWKCTIDFCLCIRWEAATMMNHLRNEFEFPNGSG</sequence>